<evidence type="ECO:0000256" key="3">
    <source>
        <dbReference type="ARBA" id="ARBA00022630"/>
    </source>
</evidence>
<keyword evidence="4" id="KW-0732">Signal</keyword>
<evidence type="ECO:0000256" key="1">
    <source>
        <dbReference type="ARBA" id="ARBA00001974"/>
    </source>
</evidence>
<dbReference type="Pfam" id="PF07156">
    <property type="entry name" value="Prenylcys_lyase"/>
    <property type="match status" value="1"/>
</dbReference>
<evidence type="ECO:0000256" key="2">
    <source>
        <dbReference type="ARBA" id="ARBA00009967"/>
    </source>
</evidence>
<keyword evidence="6" id="KW-0560">Oxidoreductase</keyword>
<dbReference type="GO" id="GO:0030328">
    <property type="term" value="P:prenylcysteine catabolic process"/>
    <property type="evidence" value="ECO:0007669"/>
    <property type="project" value="InterPro"/>
</dbReference>
<evidence type="ECO:0000259" key="8">
    <source>
        <dbReference type="Pfam" id="PF07156"/>
    </source>
</evidence>
<keyword evidence="3" id="KW-0285">Flavoprotein</keyword>
<dbReference type="SUPFAM" id="SSF51905">
    <property type="entry name" value="FAD/NAD(P)-binding domain"/>
    <property type="match status" value="1"/>
</dbReference>
<dbReference type="AlphaFoldDB" id="A0AA85JXW6"/>
<reference evidence="9" key="1">
    <citation type="submission" date="2022-06" db="EMBL/GenBank/DDBJ databases">
        <authorList>
            <person name="Berger JAMES D."/>
            <person name="Berger JAMES D."/>
        </authorList>
    </citation>
    <scope>NUCLEOTIDE SEQUENCE [LARGE SCALE GENOMIC DNA]</scope>
</reference>
<accession>A0AA85JXW6</accession>
<dbReference type="InterPro" id="IPR010795">
    <property type="entry name" value="Prenylcys_lyase"/>
</dbReference>
<organism evidence="9 10">
    <name type="scientific">Trichobilharzia regenti</name>
    <name type="common">Nasal bird schistosome</name>
    <dbReference type="NCBI Taxonomy" id="157069"/>
    <lineage>
        <taxon>Eukaryota</taxon>
        <taxon>Metazoa</taxon>
        <taxon>Spiralia</taxon>
        <taxon>Lophotrochozoa</taxon>
        <taxon>Platyhelminthes</taxon>
        <taxon>Trematoda</taxon>
        <taxon>Digenea</taxon>
        <taxon>Strigeidida</taxon>
        <taxon>Schistosomatoidea</taxon>
        <taxon>Schistosomatidae</taxon>
        <taxon>Trichobilharzia</taxon>
    </lineage>
</organism>
<dbReference type="InterPro" id="IPR017046">
    <property type="entry name" value="Prenylcysteine_Oxase1"/>
</dbReference>
<reference evidence="10" key="2">
    <citation type="submission" date="2023-11" db="UniProtKB">
        <authorList>
            <consortium name="WormBaseParasite"/>
        </authorList>
    </citation>
    <scope>IDENTIFICATION</scope>
</reference>
<evidence type="ECO:0000256" key="5">
    <source>
        <dbReference type="ARBA" id="ARBA00022827"/>
    </source>
</evidence>
<comment type="similarity">
    <text evidence="2">Belongs to the prenylcysteine oxidase family.</text>
</comment>
<protein>
    <recommendedName>
        <fullName evidence="8">Prenylcysteine lyase domain-containing protein</fullName>
    </recommendedName>
</protein>
<evidence type="ECO:0000313" key="10">
    <source>
        <dbReference type="WBParaSite" id="TREG1_64980.1"/>
    </source>
</evidence>
<evidence type="ECO:0000256" key="4">
    <source>
        <dbReference type="ARBA" id="ARBA00022729"/>
    </source>
</evidence>
<keyword evidence="7" id="KW-0325">Glycoprotein</keyword>
<evidence type="ECO:0000313" key="9">
    <source>
        <dbReference type="Proteomes" id="UP000050795"/>
    </source>
</evidence>
<evidence type="ECO:0000256" key="7">
    <source>
        <dbReference type="ARBA" id="ARBA00023180"/>
    </source>
</evidence>
<dbReference type="GO" id="GO:0001735">
    <property type="term" value="F:prenylcysteine oxidase activity"/>
    <property type="evidence" value="ECO:0007669"/>
    <property type="project" value="InterPro"/>
</dbReference>
<dbReference type="PANTHER" id="PTHR15944:SF0">
    <property type="entry name" value="PRENYLCYSTEINE LYASE DOMAIN-CONTAINING PROTEIN"/>
    <property type="match status" value="1"/>
</dbReference>
<keyword evidence="9" id="KW-1185">Reference proteome</keyword>
<keyword evidence="5" id="KW-0274">FAD</keyword>
<dbReference type="WBParaSite" id="TREG1_64980.1">
    <property type="protein sequence ID" value="TREG1_64980.1"/>
    <property type="gene ID" value="TREG1_64980"/>
</dbReference>
<dbReference type="GO" id="GO:0030327">
    <property type="term" value="P:prenylated protein catabolic process"/>
    <property type="evidence" value="ECO:0007669"/>
    <property type="project" value="TreeGrafter"/>
</dbReference>
<evidence type="ECO:0000256" key="6">
    <source>
        <dbReference type="ARBA" id="ARBA00023002"/>
    </source>
</evidence>
<comment type="cofactor">
    <cofactor evidence="1">
        <name>FAD</name>
        <dbReference type="ChEBI" id="CHEBI:57692"/>
    </cofactor>
</comment>
<dbReference type="Pfam" id="PF13450">
    <property type="entry name" value="NAD_binding_8"/>
    <property type="match status" value="1"/>
</dbReference>
<proteinExistence type="inferred from homology"/>
<feature type="domain" description="Prenylcysteine lyase" evidence="8">
    <location>
        <begin position="110"/>
        <end position="479"/>
    </location>
</feature>
<name>A0AA85JXW6_TRIRE</name>
<dbReference type="PANTHER" id="PTHR15944">
    <property type="entry name" value="FARNESYLCYSTEINE LYASE"/>
    <property type="match status" value="1"/>
</dbReference>
<dbReference type="Gene3D" id="3.50.50.60">
    <property type="entry name" value="FAD/NAD(P)-binding domain"/>
    <property type="match status" value="1"/>
</dbReference>
<sequence>MQQQDQFRVAVVGGGVGGASSAYYLRQLFGNKVSITLFEQSGRIGGRMKTVPFCGDMWESGASVFHSSNHYMMSFAKKFKIPFSRLGEADRRIFFYGEQYKSIFSNINDSFTFLTPFRLFWHYGVSILNGRLYTASKVELFTRIYSLQNNGNCYTTPALLLKALSEDFVEMTKYTYADWLRKKLRVGEKYINEFAFGILSNNYCQSLDTHAFVGLISSACTVSDVFTIDGGVEQIPQKLVETALADNPTDAPKQLVHATVKKITRMDNNRLCLSYELADTKQTEESSFDYVILSMPLHQESKLATSDDIKLPQIKYHEMCRTLLTGSINYSLFGLPQKPLGDNQIVSFLPVANYYTHEKHPIRSIMRLPVKSKDSKEAIDGIWSIYSEPKDFPDAKSALSKLLLENPNDEHNRIDVVRWLAYPTYHPVTDPYTELGEFKLAPGVYYPNAIELAASCMEMAIIGGRNVALMIANERKSSTVSDENTPLYTKLSNYVNSLFSNQ</sequence>
<dbReference type="InterPro" id="IPR036188">
    <property type="entry name" value="FAD/NAD-bd_sf"/>
</dbReference>
<dbReference type="Proteomes" id="UP000050795">
    <property type="component" value="Unassembled WGS sequence"/>
</dbReference>